<sequence length="117" mass="12610">MWMEALDLILGKLLESKMDFSKVATGSSMAVFIGREEVARSRPHWTLAIAPNLEKKTEKLDAYICCGGNHFFLLCAEQGLLSHSVSGDNPNSLAGLLLNKPRDLAISLGASDSASCN</sequence>
<accession>A0ACB9SBV1</accession>
<comment type="caution">
    <text evidence="1">The sequence shown here is derived from an EMBL/GenBank/DDBJ whole genome shotgun (WGS) entry which is preliminary data.</text>
</comment>
<evidence type="ECO:0000313" key="1">
    <source>
        <dbReference type="EMBL" id="KAI4388664.1"/>
    </source>
</evidence>
<protein>
    <submittedName>
        <fullName evidence="1">Uncharacterized protein</fullName>
    </submittedName>
</protein>
<evidence type="ECO:0000313" key="2">
    <source>
        <dbReference type="Proteomes" id="UP001057402"/>
    </source>
</evidence>
<proteinExistence type="predicted"/>
<name>A0ACB9SBV1_9MYRT</name>
<gene>
    <name evidence="1" type="ORF">MLD38_000973</name>
</gene>
<organism evidence="1 2">
    <name type="scientific">Melastoma candidum</name>
    <dbReference type="NCBI Taxonomy" id="119954"/>
    <lineage>
        <taxon>Eukaryota</taxon>
        <taxon>Viridiplantae</taxon>
        <taxon>Streptophyta</taxon>
        <taxon>Embryophyta</taxon>
        <taxon>Tracheophyta</taxon>
        <taxon>Spermatophyta</taxon>
        <taxon>Magnoliopsida</taxon>
        <taxon>eudicotyledons</taxon>
        <taxon>Gunneridae</taxon>
        <taxon>Pentapetalae</taxon>
        <taxon>rosids</taxon>
        <taxon>malvids</taxon>
        <taxon>Myrtales</taxon>
        <taxon>Melastomataceae</taxon>
        <taxon>Melastomatoideae</taxon>
        <taxon>Melastomateae</taxon>
        <taxon>Melastoma</taxon>
    </lineage>
</organism>
<dbReference type="Proteomes" id="UP001057402">
    <property type="component" value="Chromosome 1"/>
</dbReference>
<keyword evidence="2" id="KW-1185">Reference proteome</keyword>
<reference evidence="2" key="1">
    <citation type="journal article" date="2023" name="Front. Plant Sci.">
        <title>Chromosomal-level genome assembly of Melastoma candidum provides insights into trichome evolution.</title>
        <authorList>
            <person name="Zhong Y."/>
            <person name="Wu W."/>
            <person name="Sun C."/>
            <person name="Zou P."/>
            <person name="Liu Y."/>
            <person name="Dai S."/>
            <person name="Zhou R."/>
        </authorList>
    </citation>
    <scope>NUCLEOTIDE SEQUENCE [LARGE SCALE GENOMIC DNA]</scope>
</reference>
<dbReference type="EMBL" id="CM042880">
    <property type="protein sequence ID" value="KAI4388664.1"/>
    <property type="molecule type" value="Genomic_DNA"/>
</dbReference>